<dbReference type="PANTHER" id="PTHR39470">
    <property type="entry name" value="CHROMOSOME 10, WHOLE GENOME SHOTGUN SEQUENCE"/>
    <property type="match status" value="1"/>
</dbReference>
<accession>A0A137P485</accession>
<proteinExistence type="predicted"/>
<feature type="transmembrane region" description="Helical" evidence="1">
    <location>
        <begin position="50"/>
        <end position="69"/>
    </location>
</feature>
<sequence length="375" mass="43735">MYIELIPELIKQLLPSLVLPLGITLYYKVFNNNSYSAPTPPRQKRTKWDYLVYFLLVLGLFYEGLQLTWNKPYDIFKATGSSPDLRSYELRKVFQQVVVPKHIQNEDTYLAWWNNSYKPTVKDMAPTEELQALHLLSHRLRSTEGRTSYSKFGHSTLTQCAYCQDDKDYALFLLPKAIIPYLVALTLIGFASINFYKEGWRFWSILILLALLTAQAIVYIDFRNSEYLKLIGYDLKSFYCDFHQLTHLVLLSLYASILAVDIPPSYSNMKYSLQSIQQNLMDLEELTKMNHYYDLSLKIDKSLVHQLAKEGNNTHPLVEFVNDPKNKELVERTLNKAQIKGETERFYERLMELVKVSEKAENANETKEGDNKKTK</sequence>
<dbReference type="Proteomes" id="UP000070444">
    <property type="component" value="Unassembled WGS sequence"/>
</dbReference>
<name>A0A137P485_CONC2</name>
<dbReference type="EMBL" id="KQ964522">
    <property type="protein sequence ID" value="KXN69825.1"/>
    <property type="molecule type" value="Genomic_DNA"/>
</dbReference>
<keyword evidence="1" id="KW-1133">Transmembrane helix</keyword>
<feature type="transmembrane region" description="Helical" evidence="1">
    <location>
        <begin position="178"/>
        <end position="196"/>
    </location>
</feature>
<feature type="transmembrane region" description="Helical" evidence="1">
    <location>
        <begin position="242"/>
        <end position="260"/>
    </location>
</feature>
<feature type="transmembrane region" description="Helical" evidence="1">
    <location>
        <begin position="203"/>
        <end position="222"/>
    </location>
</feature>
<evidence type="ECO:0000313" key="3">
    <source>
        <dbReference type="Proteomes" id="UP000070444"/>
    </source>
</evidence>
<keyword evidence="3" id="KW-1185">Reference proteome</keyword>
<gene>
    <name evidence="2" type="ORF">CONCODRAFT_79128</name>
</gene>
<reference evidence="2 3" key="1">
    <citation type="journal article" date="2015" name="Genome Biol. Evol.">
        <title>Phylogenomic analyses indicate that early fungi evolved digesting cell walls of algal ancestors of land plants.</title>
        <authorList>
            <person name="Chang Y."/>
            <person name="Wang S."/>
            <person name="Sekimoto S."/>
            <person name="Aerts A.L."/>
            <person name="Choi C."/>
            <person name="Clum A."/>
            <person name="LaButti K.M."/>
            <person name="Lindquist E.A."/>
            <person name="Yee Ngan C."/>
            <person name="Ohm R.A."/>
            <person name="Salamov A.A."/>
            <person name="Grigoriev I.V."/>
            <person name="Spatafora J.W."/>
            <person name="Berbee M.L."/>
        </authorList>
    </citation>
    <scope>NUCLEOTIDE SEQUENCE [LARGE SCALE GENOMIC DNA]</scope>
    <source>
        <strain evidence="2 3">NRRL 28638</strain>
    </source>
</reference>
<dbReference type="PANTHER" id="PTHR39470:SF1">
    <property type="entry name" value="CHORISMATE SYNTHASE PROTEIN"/>
    <property type="match status" value="1"/>
</dbReference>
<evidence type="ECO:0000313" key="2">
    <source>
        <dbReference type="EMBL" id="KXN69825.1"/>
    </source>
</evidence>
<keyword evidence="1" id="KW-0812">Transmembrane</keyword>
<dbReference type="STRING" id="796925.A0A137P485"/>
<feature type="transmembrane region" description="Helical" evidence="1">
    <location>
        <begin position="12"/>
        <end position="29"/>
    </location>
</feature>
<evidence type="ECO:0000256" key="1">
    <source>
        <dbReference type="SAM" id="Phobius"/>
    </source>
</evidence>
<organism evidence="2 3">
    <name type="scientific">Conidiobolus coronatus (strain ATCC 28846 / CBS 209.66 / NRRL 28638)</name>
    <name type="common">Delacroixia coronata</name>
    <dbReference type="NCBI Taxonomy" id="796925"/>
    <lineage>
        <taxon>Eukaryota</taxon>
        <taxon>Fungi</taxon>
        <taxon>Fungi incertae sedis</taxon>
        <taxon>Zoopagomycota</taxon>
        <taxon>Entomophthoromycotina</taxon>
        <taxon>Entomophthoromycetes</taxon>
        <taxon>Entomophthorales</taxon>
        <taxon>Ancylistaceae</taxon>
        <taxon>Conidiobolus</taxon>
    </lineage>
</organism>
<keyword evidence="1" id="KW-0472">Membrane</keyword>
<dbReference type="AlphaFoldDB" id="A0A137P485"/>
<dbReference type="OrthoDB" id="4218123at2759"/>
<protein>
    <submittedName>
        <fullName evidence="2">Uncharacterized protein</fullName>
    </submittedName>
</protein>